<organism evidence="2 3">
    <name type="scientific">Anaeromyxobacter dehalogenans (strain 2CP-C)</name>
    <dbReference type="NCBI Taxonomy" id="290397"/>
    <lineage>
        <taxon>Bacteria</taxon>
        <taxon>Pseudomonadati</taxon>
        <taxon>Myxococcota</taxon>
        <taxon>Myxococcia</taxon>
        <taxon>Myxococcales</taxon>
        <taxon>Cystobacterineae</taxon>
        <taxon>Anaeromyxobacteraceae</taxon>
        <taxon>Anaeromyxobacter</taxon>
    </lineage>
</organism>
<feature type="compositionally biased region" description="Gly residues" evidence="1">
    <location>
        <begin position="84"/>
        <end position="95"/>
    </location>
</feature>
<feature type="compositionally biased region" description="Basic and acidic residues" evidence="1">
    <location>
        <begin position="174"/>
        <end position="184"/>
    </location>
</feature>
<proteinExistence type="predicted"/>
<gene>
    <name evidence="2" type="ordered locus">Adeh_1517</name>
</gene>
<feature type="compositionally biased region" description="Basic and acidic residues" evidence="1">
    <location>
        <begin position="233"/>
        <end position="248"/>
    </location>
</feature>
<accession>Q2II13</accession>
<dbReference type="AlphaFoldDB" id="Q2II13"/>
<dbReference type="HOGENOM" id="CLU_1033053_0_0_7"/>
<feature type="region of interest" description="Disordered" evidence="1">
    <location>
        <begin position="1"/>
        <end position="248"/>
    </location>
</feature>
<dbReference type="EMBL" id="CP000251">
    <property type="protein sequence ID" value="ABC81290.1"/>
    <property type="molecule type" value="Genomic_DNA"/>
</dbReference>
<feature type="compositionally biased region" description="Basic and acidic residues" evidence="1">
    <location>
        <begin position="43"/>
        <end position="60"/>
    </location>
</feature>
<feature type="compositionally biased region" description="Basic residues" evidence="1">
    <location>
        <begin position="118"/>
        <end position="154"/>
    </location>
</feature>
<sequence>MRRGHARVERGVPLQRPERAGRVAVPGLLEPGEAQRRLGGRHLPPEPRRQRAVVRLDRGRPAARADVAAGHRHAPALEDAAQPGHGGGGHLGRGVAGERQRAPALGRAGRSPPGHDPQRRRRVVALHPGRHLGGQRRVGGRRGRARAGGRRRHAGLGALDRHQDHLRHLAAPREPLRGRAHRGEIPGAVGQVDHREPRAGRGLGRAHGEPQRGARPGGQLHHPVRRRRGGAAGERRQEEQGGGVRRADHGTLLRGLRVLRCAAGGRAVH</sequence>
<dbReference type="KEGG" id="ade:Adeh_1517"/>
<evidence type="ECO:0000256" key="1">
    <source>
        <dbReference type="SAM" id="MobiDB-lite"/>
    </source>
</evidence>
<evidence type="ECO:0000313" key="2">
    <source>
        <dbReference type="EMBL" id="ABC81290.1"/>
    </source>
</evidence>
<dbReference type="Proteomes" id="UP000001935">
    <property type="component" value="Chromosome"/>
</dbReference>
<reference evidence="2 3" key="1">
    <citation type="submission" date="2006-01" db="EMBL/GenBank/DDBJ databases">
        <title>Complete sequence of Anaeromyxobacter dehalogenans 2CP-C.</title>
        <authorList>
            <consortium name="US DOE Joint Genome Institute"/>
            <person name="Copeland A."/>
            <person name="Lucas S."/>
            <person name="Lapidus A."/>
            <person name="Barry K."/>
            <person name="Detter J.C."/>
            <person name="Glavina T."/>
            <person name="Hammon N."/>
            <person name="Israni S."/>
            <person name="Pitluck S."/>
            <person name="Brettin T."/>
            <person name="Bruce D."/>
            <person name="Han C."/>
            <person name="Tapia R."/>
            <person name="Gilna P."/>
            <person name="Kiss H."/>
            <person name="Schmutz J."/>
            <person name="Larimer F."/>
            <person name="Land M."/>
            <person name="Kyrpides N."/>
            <person name="Anderson I."/>
            <person name="Sanford R.A."/>
            <person name="Ritalahti K.M."/>
            <person name="Thomas H.S."/>
            <person name="Kirby J.R."/>
            <person name="Zhulin I.B."/>
            <person name="Loeffler F.E."/>
            <person name="Richardson P."/>
        </authorList>
    </citation>
    <scope>NUCLEOTIDE SEQUENCE [LARGE SCALE GENOMIC DNA]</scope>
    <source>
        <strain evidence="2 3">2CP-C</strain>
    </source>
</reference>
<protein>
    <submittedName>
        <fullName evidence="2">LigA</fullName>
    </submittedName>
</protein>
<name>Q2II13_ANADE</name>
<feature type="compositionally biased region" description="Basic and acidic residues" evidence="1">
    <location>
        <begin position="1"/>
        <end position="21"/>
    </location>
</feature>
<evidence type="ECO:0000313" key="3">
    <source>
        <dbReference type="Proteomes" id="UP000001935"/>
    </source>
</evidence>